<organism evidence="1 2">
    <name type="scientific">Panagrellus redivivus</name>
    <name type="common">Microworm</name>
    <dbReference type="NCBI Taxonomy" id="6233"/>
    <lineage>
        <taxon>Eukaryota</taxon>
        <taxon>Metazoa</taxon>
        <taxon>Ecdysozoa</taxon>
        <taxon>Nematoda</taxon>
        <taxon>Chromadorea</taxon>
        <taxon>Rhabditida</taxon>
        <taxon>Tylenchina</taxon>
        <taxon>Panagrolaimomorpha</taxon>
        <taxon>Panagrolaimoidea</taxon>
        <taxon>Panagrolaimidae</taxon>
        <taxon>Panagrellus</taxon>
    </lineage>
</organism>
<dbReference type="Proteomes" id="UP000492821">
    <property type="component" value="Unassembled WGS sequence"/>
</dbReference>
<evidence type="ECO:0000313" key="2">
    <source>
        <dbReference type="WBParaSite" id="Pan_g9237.t1"/>
    </source>
</evidence>
<keyword evidence="1" id="KW-1185">Reference proteome</keyword>
<protein>
    <submittedName>
        <fullName evidence="2">CN hydrolase domain-containing protein</fullName>
    </submittedName>
</protein>
<evidence type="ECO:0000313" key="1">
    <source>
        <dbReference type="Proteomes" id="UP000492821"/>
    </source>
</evidence>
<dbReference type="AlphaFoldDB" id="A0A7E4W9E9"/>
<reference evidence="2" key="2">
    <citation type="submission" date="2020-10" db="UniProtKB">
        <authorList>
            <consortium name="WormBaseParasite"/>
        </authorList>
    </citation>
    <scope>IDENTIFICATION</scope>
</reference>
<dbReference type="WBParaSite" id="Pan_g9237.t1">
    <property type="protein sequence ID" value="Pan_g9237.t1"/>
    <property type="gene ID" value="Pan_g9237"/>
</dbReference>
<reference evidence="1" key="1">
    <citation type="journal article" date="2013" name="Genetics">
        <title>The draft genome and transcriptome of Panagrellus redivivus are shaped by the harsh demands of a free-living lifestyle.</title>
        <authorList>
            <person name="Srinivasan J."/>
            <person name="Dillman A.R."/>
            <person name="Macchietto M.G."/>
            <person name="Heikkinen L."/>
            <person name="Lakso M."/>
            <person name="Fracchia K.M."/>
            <person name="Antoshechkin I."/>
            <person name="Mortazavi A."/>
            <person name="Wong G."/>
            <person name="Sternberg P.W."/>
        </authorList>
    </citation>
    <scope>NUCLEOTIDE SEQUENCE [LARGE SCALE GENOMIC DNA]</scope>
    <source>
        <strain evidence="1">MT8872</strain>
    </source>
</reference>
<accession>A0A7E4W9E9</accession>
<name>A0A7E4W9E9_PANRE</name>
<proteinExistence type="predicted"/>
<sequence length="183" mass="19934">MSSKPVKVLTVGDVNGRFQELLKRVKTIIAKSGPFDILLCVGEFFGPDSELNNRVANGDIQFPIATYVLGPCCPSTSTFYPEENAEFSPNLTYLGRKGVLNTAQGLTIGYVSGIEAVGEGAPNVFEFDDKTVDDLLLPVRAQSGFLGVDILLSSVWPNEARDRSEAAVPLRRKRLPLRKDTLS</sequence>